<dbReference type="EMBL" id="JAODAN010000004">
    <property type="protein sequence ID" value="KAK1924960.1"/>
    <property type="molecule type" value="Genomic_DNA"/>
</dbReference>
<evidence type="ECO:0000259" key="7">
    <source>
        <dbReference type="PROSITE" id="PS51039"/>
    </source>
</evidence>
<feature type="region of interest" description="Disordered" evidence="6">
    <location>
        <begin position="151"/>
        <end position="216"/>
    </location>
</feature>
<dbReference type="AlphaFoldDB" id="A0AAD9FRM6"/>
<dbReference type="InterPro" id="IPR057357">
    <property type="entry name" value="Znf-C2H2_ZFAND2A/B"/>
</dbReference>
<evidence type="ECO:0000256" key="1">
    <source>
        <dbReference type="ARBA" id="ARBA00022723"/>
    </source>
</evidence>
<dbReference type="Gene3D" id="4.10.1110.10">
    <property type="entry name" value="AN1-like Zinc finger"/>
    <property type="match status" value="2"/>
</dbReference>
<dbReference type="InterPro" id="IPR035896">
    <property type="entry name" value="AN1-like_Znf"/>
</dbReference>
<keyword evidence="3 5" id="KW-0863">Zinc-finger</keyword>
<protein>
    <recommendedName>
        <fullName evidence="7">AN1-type domain-containing protein</fullName>
    </recommendedName>
</protein>
<dbReference type="SUPFAM" id="SSF118310">
    <property type="entry name" value="AN1-like Zinc finger"/>
    <property type="match status" value="2"/>
</dbReference>
<reference evidence="8" key="1">
    <citation type="submission" date="2023-02" db="EMBL/GenBank/DDBJ databases">
        <title>Identification and recombinant expression of a fungal hydrolase from Papiliotrema laurentii that hydrolyzes apple cutin and clears colloidal polyester polyurethane.</title>
        <authorList>
            <consortium name="DOE Joint Genome Institute"/>
            <person name="Roman V.A."/>
            <person name="Bojanowski C."/>
            <person name="Crable B.R."/>
            <person name="Wagner D.N."/>
            <person name="Hung C.S."/>
            <person name="Nadeau L.J."/>
            <person name="Schratz L."/>
            <person name="Haridas S."/>
            <person name="Pangilinan J."/>
            <person name="Lipzen A."/>
            <person name="Na H."/>
            <person name="Yan M."/>
            <person name="Ng V."/>
            <person name="Grigoriev I.V."/>
            <person name="Spatafora J.W."/>
            <person name="Barlow D."/>
            <person name="Biffinger J."/>
            <person name="Kelley-Loughnane N."/>
            <person name="Varaljay V.A."/>
            <person name="Crookes-Goodson W.J."/>
        </authorList>
    </citation>
    <scope>NUCLEOTIDE SEQUENCE</scope>
    <source>
        <strain evidence="8">5307AH</strain>
    </source>
</reference>
<evidence type="ECO:0000256" key="5">
    <source>
        <dbReference type="PROSITE-ProRule" id="PRU00449"/>
    </source>
</evidence>
<evidence type="ECO:0000256" key="3">
    <source>
        <dbReference type="ARBA" id="ARBA00022771"/>
    </source>
</evidence>
<dbReference type="SMART" id="SM00154">
    <property type="entry name" value="ZnF_AN1"/>
    <property type="match status" value="2"/>
</dbReference>
<accession>A0AAD9FRM6</accession>
<feature type="compositionally biased region" description="Polar residues" evidence="6">
    <location>
        <begin position="175"/>
        <end position="190"/>
    </location>
</feature>
<feature type="domain" description="AN1-type" evidence="7">
    <location>
        <begin position="113"/>
        <end position="161"/>
    </location>
</feature>
<evidence type="ECO:0000256" key="6">
    <source>
        <dbReference type="SAM" id="MobiDB-lite"/>
    </source>
</evidence>
<evidence type="ECO:0000256" key="2">
    <source>
        <dbReference type="ARBA" id="ARBA00022737"/>
    </source>
</evidence>
<dbReference type="GO" id="GO:0008270">
    <property type="term" value="F:zinc ion binding"/>
    <property type="evidence" value="ECO:0007669"/>
    <property type="project" value="UniProtKB-KW"/>
</dbReference>
<keyword evidence="4" id="KW-0862">Zinc</keyword>
<evidence type="ECO:0000313" key="8">
    <source>
        <dbReference type="EMBL" id="KAK1924960.1"/>
    </source>
</evidence>
<sequence>MAATSDNRSELMFLGKECQHPACHLHDFLPFTCPACKDTFCQPHFLPSQHQCTAPLPPSMVDRIAPQCPLCNEVVPTSAGGPNEAVERHIMGGTCIGLEGGEARRKAELKRRKEKGEVCFRRGCTKVLVVPMKCESCKHLFCPTHRHASSHTCSATASPSGSAGGSRTGTPQPPSTSSNAKGANNSTMSRLLSKPSATSSSSAQQPKPQTSTPSPAVPIAAQLDARAAAAAAALKRAGQDAKAPFVKSKVEKRANAEANSQLQALKVRHDKGLLTKAEEVR</sequence>
<keyword evidence="2" id="KW-0677">Repeat</keyword>
<evidence type="ECO:0000256" key="4">
    <source>
        <dbReference type="ARBA" id="ARBA00022833"/>
    </source>
</evidence>
<proteinExistence type="predicted"/>
<dbReference type="PANTHER" id="PTHR14677">
    <property type="entry name" value="ARSENITE INDUCUBLE RNA ASSOCIATED PROTEIN AIP-1-RELATED"/>
    <property type="match status" value="1"/>
</dbReference>
<keyword evidence="9" id="KW-1185">Reference proteome</keyword>
<dbReference type="GO" id="GO:0005737">
    <property type="term" value="C:cytoplasm"/>
    <property type="evidence" value="ECO:0007669"/>
    <property type="project" value="TreeGrafter"/>
</dbReference>
<feature type="compositionally biased region" description="Low complexity" evidence="6">
    <location>
        <begin position="151"/>
        <end position="161"/>
    </location>
</feature>
<gene>
    <name evidence="8" type="ORF">DB88DRAFT_472280</name>
</gene>
<dbReference type="Pfam" id="PF25403">
    <property type="entry name" value="zf-C2H2_ZFAND2"/>
    <property type="match status" value="1"/>
</dbReference>
<feature type="compositionally biased region" description="Low complexity" evidence="6">
    <location>
        <begin position="193"/>
        <end position="216"/>
    </location>
</feature>
<name>A0AAD9FRM6_PAPLA</name>
<keyword evidence="1" id="KW-0479">Metal-binding</keyword>
<organism evidence="8 9">
    <name type="scientific">Papiliotrema laurentii</name>
    <name type="common">Cryptococcus laurentii</name>
    <dbReference type="NCBI Taxonomy" id="5418"/>
    <lineage>
        <taxon>Eukaryota</taxon>
        <taxon>Fungi</taxon>
        <taxon>Dikarya</taxon>
        <taxon>Basidiomycota</taxon>
        <taxon>Agaricomycotina</taxon>
        <taxon>Tremellomycetes</taxon>
        <taxon>Tremellales</taxon>
        <taxon>Rhynchogastremaceae</taxon>
        <taxon>Papiliotrema</taxon>
    </lineage>
</organism>
<comment type="caution">
    <text evidence="8">The sequence shown here is derived from an EMBL/GenBank/DDBJ whole genome shotgun (WGS) entry which is preliminary data.</text>
</comment>
<dbReference type="Proteomes" id="UP001182556">
    <property type="component" value="Unassembled WGS sequence"/>
</dbReference>
<evidence type="ECO:0000313" key="9">
    <source>
        <dbReference type="Proteomes" id="UP001182556"/>
    </source>
</evidence>
<dbReference type="Pfam" id="PF01428">
    <property type="entry name" value="zf-AN1"/>
    <property type="match status" value="2"/>
</dbReference>
<dbReference type="PROSITE" id="PS51039">
    <property type="entry name" value="ZF_AN1"/>
    <property type="match status" value="1"/>
</dbReference>
<dbReference type="PANTHER" id="PTHR14677:SF40">
    <property type="entry name" value="CDC48-ASSOCIATED UBIQUITIN-LIKE_ZINC FINGER PROTEIN 1"/>
    <property type="match status" value="1"/>
</dbReference>
<dbReference type="InterPro" id="IPR000058">
    <property type="entry name" value="Znf_AN1"/>
</dbReference>